<dbReference type="Gene3D" id="1.20.140.10">
    <property type="entry name" value="Butyryl-CoA Dehydrogenase, subunit A, domain 3"/>
    <property type="match status" value="1"/>
</dbReference>
<dbReference type="Pfam" id="PF00441">
    <property type="entry name" value="Acyl-CoA_dh_1"/>
    <property type="match status" value="1"/>
</dbReference>
<feature type="domain" description="Adaptive response protein AidB N-terminal" evidence="7">
    <location>
        <begin position="20"/>
        <end position="181"/>
    </location>
</feature>
<dbReference type="Proteomes" id="UP000245133">
    <property type="component" value="Unassembled WGS sequence"/>
</dbReference>
<dbReference type="PANTHER" id="PTHR42707">
    <property type="entry name" value="ACYL-COA DEHYDROGENASE"/>
    <property type="match status" value="1"/>
</dbReference>
<dbReference type="Pfam" id="PF02770">
    <property type="entry name" value="Acyl-CoA_dh_M"/>
    <property type="match status" value="1"/>
</dbReference>
<evidence type="ECO:0000259" key="5">
    <source>
        <dbReference type="Pfam" id="PF00441"/>
    </source>
</evidence>
<dbReference type="RefSeq" id="WP_108977506.1">
    <property type="nucleotide sequence ID" value="NZ_BFBB01000008.1"/>
</dbReference>
<comment type="similarity">
    <text evidence="1 4">Belongs to the acyl-CoA dehydrogenase family.</text>
</comment>
<dbReference type="InterPro" id="IPR036250">
    <property type="entry name" value="AcylCo_DH-like_C"/>
</dbReference>
<reference evidence="8 9" key="1">
    <citation type="submission" date="2018-02" db="EMBL/GenBank/DDBJ databases">
        <title>Novel Leptospira species isolated from soil and water in Japan.</title>
        <authorList>
            <person name="Nakao R."/>
            <person name="Masuzawa T."/>
        </authorList>
    </citation>
    <scope>NUCLEOTIDE SEQUENCE [LARGE SCALE GENOMIC DNA]</scope>
    <source>
        <strain evidence="8 9">YH101</strain>
    </source>
</reference>
<evidence type="ECO:0000256" key="4">
    <source>
        <dbReference type="RuleBase" id="RU362125"/>
    </source>
</evidence>
<protein>
    <submittedName>
        <fullName evidence="8">Acyl-CoA dehydrogenase</fullName>
    </submittedName>
</protein>
<gene>
    <name evidence="8" type="ORF">LPTSP4_26730</name>
</gene>
<dbReference type="InterPro" id="IPR009100">
    <property type="entry name" value="AcylCoA_DH/oxidase_NM_dom_sf"/>
</dbReference>
<dbReference type="InterPro" id="IPR006091">
    <property type="entry name" value="Acyl-CoA_Oxase/DH_mid-dom"/>
</dbReference>
<dbReference type="OrthoDB" id="9771038at2"/>
<comment type="caution">
    <text evidence="8">The sequence shown here is derived from an EMBL/GenBank/DDBJ whole genome shotgun (WGS) entry which is preliminary data.</text>
</comment>
<evidence type="ECO:0000256" key="1">
    <source>
        <dbReference type="ARBA" id="ARBA00009347"/>
    </source>
</evidence>
<evidence type="ECO:0000259" key="6">
    <source>
        <dbReference type="Pfam" id="PF02770"/>
    </source>
</evidence>
<feature type="domain" description="Acyl-CoA dehydrogenase/oxidase C-terminal" evidence="5">
    <location>
        <begin position="301"/>
        <end position="437"/>
    </location>
</feature>
<evidence type="ECO:0000256" key="2">
    <source>
        <dbReference type="ARBA" id="ARBA00022630"/>
    </source>
</evidence>
<evidence type="ECO:0000313" key="8">
    <source>
        <dbReference type="EMBL" id="GBF51141.1"/>
    </source>
</evidence>
<evidence type="ECO:0000313" key="9">
    <source>
        <dbReference type="Proteomes" id="UP000245133"/>
    </source>
</evidence>
<dbReference type="Pfam" id="PF18158">
    <property type="entry name" value="AidB_N"/>
    <property type="match status" value="1"/>
</dbReference>
<dbReference type="InterPro" id="IPR052904">
    <property type="entry name" value="Acyl-CoA_dehydrogenase-like"/>
</dbReference>
<keyword evidence="4" id="KW-0560">Oxidoreductase</keyword>
<dbReference type="AlphaFoldDB" id="A0A2P2E2P7"/>
<evidence type="ECO:0000259" key="7">
    <source>
        <dbReference type="Pfam" id="PF18158"/>
    </source>
</evidence>
<keyword evidence="9" id="KW-1185">Reference proteome</keyword>
<evidence type="ECO:0000256" key="3">
    <source>
        <dbReference type="ARBA" id="ARBA00022827"/>
    </source>
</evidence>
<dbReference type="Gene3D" id="2.40.110.20">
    <property type="match status" value="1"/>
</dbReference>
<organism evidence="8 9">
    <name type="scientific">Leptospira ryugenii</name>
    <dbReference type="NCBI Taxonomy" id="1917863"/>
    <lineage>
        <taxon>Bacteria</taxon>
        <taxon>Pseudomonadati</taxon>
        <taxon>Spirochaetota</taxon>
        <taxon>Spirochaetia</taxon>
        <taxon>Leptospirales</taxon>
        <taxon>Leptospiraceae</taxon>
        <taxon>Leptospira</taxon>
    </lineage>
</organism>
<dbReference type="InterPro" id="IPR009075">
    <property type="entry name" value="AcylCo_DH/oxidase_C"/>
</dbReference>
<dbReference type="GO" id="GO:0003995">
    <property type="term" value="F:acyl-CoA dehydrogenase activity"/>
    <property type="evidence" value="ECO:0007669"/>
    <property type="project" value="TreeGrafter"/>
</dbReference>
<dbReference type="SUPFAM" id="SSF47203">
    <property type="entry name" value="Acyl-CoA dehydrogenase C-terminal domain-like"/>
    <property type="match status" value="1"/>
</dbReference>
<accession>A0A2P2E2P7</accession>
<dbReference type="PANTHER" id="PTHR42707:SF2">
    <property type="entry name" value="ACD11 DEHYDROGENASE"/>
    <property type="match status" value="1"/>
</dbReference>
<dbReference type="InterPro" id="IPR041504">
    <property type="entry name" value="AidB_N"/>
</dbReference>
<dbReference type="SUPFAM" id="SSF56645">
    <property type="entry name" value="Acyl-CoA dehydrogenase NM domain-like"/>
    <property type="match status" value="1"/>
</dbReference>
<sequence length="571" mass="65231">MNHHISKHPSLQDYDLSSYPGLRGKNFYEMDTALKRVVFRYSEHFPKEHAKAMEEHLSVYGGLVGGILDELTERSHKEGKYGEVVKFDRTGKRIDLVLYSPEQMEARRISYQHGVVNLDFHKNWQFSFPYIHRYALAYLMNLNGEGGVACPLAMTDGMILALKKIGTEDQKRKYLPIVADPKSDSYFMAGQYVTERVGGSNVSANRTIAKKLPNGKWSLTGEKWFCSNPGDLWVTTAKIENTNIVGLFLVPRTKENGELNGHHIVRKKDIIGSRGKITVEIIYDDVEAEELGRPTHGLANLIKYVIKVSRMHVGLGSCGNARRSVMEAIEYGKWRTAYGKKVKNFSAYARNLAEMQILQTINVFVNFRSIDLVEKEDPSSEILVPLLKYKSSSQASMITQKAMLCLGGNGIIGDFSPLPRLHNDSIINETWEGTHLIISEHVLHSLQKKRNYESFLNLLENLTKKSNEQPDLKIPYEQFTEKFTEWKSIFVSKSKEWREINRIYIAELTYQLIALAEIIEQCVYDLSHSQESIYILFAKGYAELIKFGLDGARDDNSIFANQEILETVYHY</sequence>
<dbReference type="EMBL" id="BFBB01000008">
    <property type="protein sequence ID" value="GBF51141.1"/>
    <property type="molecule type" value="Genomic_DNA"/>
</dbReference>
<name>A0A2P2E2P7_9LEPT</name>
<keyword evidence="3 4" id="KW-0274">FAD</keyword>
<comment type="cofactor">
    <cofactor evidence="4">
        <name>FAD</name>
        <dbReference type="ChEBI" id="CHEBI:57692"/>
    </cofactor>
</comment>
<keyword evidence="2 4" id="KW-0285">Flavoprotein</keyword>
<proteinExistence type="inferred from homology"/>
<feature type="domain" description="Acyl-CoA oxidase/dehydrogenase middle" evidence="6">
    <location>
        <begin position="193"/>
        <end position="286"/>
    </location>
</feature>